<dbReference type="OrthoDB" id="14911at2759"/>
<dbReference type="EMBL" id="CAJNOQ010013545">
    <property type="protein sequence ID" value="CAF1323827.1"/>
    <property type="molecule type" value="Genomic_DNA"/>
</dbReference>
<accession>A0A815FSY3</accession>
<dbReference type="Proteomes" id="UP000663829">
    <property type="component" value="Unassembled WGS sequence"/>
</dbReference>
<comment type="caution">
    <text evidence="1">The sequence shown here is derived from an EMBL/GenBank/DDBJ whole genome shotgun (WGS) entry which is preliminary data.</text>
</comment>
<evidence type="ECO:0000313" key="3">
    <source>
        <dbReference type="Proteomes" id="UP000663829"/>
    </source>
</evidence>
<proteinExistence type="predicted"/>
<feature type="non-terminal residue" evidence="1">
    <location>
        <position position="1"/>
    </location>
</feature>
<dbReference type="EMBL" id="CAJOBC010049204">
    <property type="protein sequence ID" value="CAF4171891.1"/>
    <property type="molecule type" value="Genomic_DNA"/>
</dbReference>
<evidence type="ECO:0000313" key="2">
    <source>
        <dbReference type="EMBL" id="CAF4171891.1"/>
    </source>
</evidence>
<reference evidence="1" key="1">
    <citation type="submission" date="2021-02" db="EMBL/GenBank/DDBJ databases">
        <authorList>
            <person name="Nowell W R."/>
        </authorList>
    </citation>
    <scope>NUCLEOTIDE SEQUENCE</scope>
</reference>
<keyword evidence="3" id="KW-1185">Reference proteome</keyword>
<sequence>EQEKNVIPCFPQKFHSPSTEFEDSNTVDQRCREFFEISSLSFVDGLSVSLKENQLEKGNNMCRLCTLVKHPQQKNWFAIKDTYIIHMRTDSSEIRFPMLVDHEFQIKNGFPHTFGSNTIKISNLQQTLSIKCKNERQAIEWKEQLEKLIDNTVPTFSSAFTTRFSSFAPIRENQLAYW</sequence>
<name>A0A815FSY3_9BILA</name>
<gene>
    <name evidence="1" type="ORF">GPM918_LOCUS29606</name>
    <name evidence="2" type="ORF">SRO942_LOCUS30192</name>
</gene>
<organism evidence="1 3">
    <name type="scientific">Didymodactylos carnosus</name>
    <dbReference type="NCBI Taxonomy" id="1234261"/>
    <lineage>
        <taxon>Eukaryota</taxon>
        <taxon>Metazoa</taxon>
        <taxon>Spiralia</taxon>
        <taxon>Gnathifera</taxon>
        <taxon>Rotifera</taxon>
        <taxon>Eurotatoria</taxon>
        <taxon>Bdelloidea</taxon>
        <taxon>Philodinida</taxon>
        <taxon>Philodinidae</taxon>
        <taxon>Didymodactylos</taxon>
    </lineage>
</organism>
<evidence type="ECO:0000313" key="1">
    <source>
        <dbReference type="EMBL" id="CAF1323827.1"/>
    </source>
</evidence>
<dbReference type="AlphaFoldDB" id="A0A815FSY3"/>
<protein>
    <recommendedName>
        <fullName evidence="4">PH domain-containing protein</fullName>
    </recommendedName>
</protein>
<evidence type="ECO:0008006" key="4">
    <source>
        <dbReference type="Google" id="ProtNLM"/>
    </source>
</evidence>
<dbReference type="Proteomes" id="UP000681722">
    <property type="component" value="Unassembled WGS sequence"/>
</dbReference>